<gene>
    <name evidence="1" type="ORF">BLA29_015225</name>
</gene>
<dbReference type="EMBL" id="MUJZ01025167">
    <property type="protein sequence ID" value="OTF79034.1"/>
    <property type="molecule type" value="Genomic_DNA"/>
</dbReference>
<comment type="caution">
    <text evidence="1">The sequence shown here is derived from an EMBL/GenBank/DDBJ whole genome shotgun (WGS) entry which is preliminary data.</text>
</comment>
<organism evidence="1 2">
    <name type="scientific">Euroglyphus maynei</name>
    <name type="common">Mayne's house dust mite</name>
    <dbReference type="NCBI Taxonomy" id="6958"/>
    <lineage>
        <taxon>Eukaryota</taxon>
        <taxon>Metazoa</taxon>
        <taxon>Ecdysozoa</taxon>
        <taxon>Arthropoda</taxon>
        <taxon>Chelicerata</taxon>
        <taxon>Arachnida</taxon>
        <taxon>Acari</taxon>
        <taxon>Acariformes</taxon>
        <taxon>Sarcoptiformes</taxon>
        <taxon>Astigmata</taxon>
        <taxon>Psoroptidia</taxon>
        <taxon>Analgoidea</taxon>
        <taxon>Pyroglyphidae</taxon>
        <taxon>Pyroglyphinae</taxon>
        <taxon>Euroglyphus</taxon>
    </lineage>
</organism>
<name>A0A1Y3BG65_EURMA</name>
<evidence type="ECO:0000313" key="1">
    <source>
        <dbReference type="EMBL" id="OTF79034.1"/>
    </source>
</evidence>
<reference evidence="1 2" key="1">
    <citation type="submission" date="2017-03" db="EMBL/GenBank/DDBJ databases">
        <title>Genome Survey of Euroglyphus maynei.</title>
        <authorList>
            <person name="Arlian L.G."/>
            <person name="Morgan M.S."/>
            <person name="Rider S.D."/>
        </authorList>
    </citation>
    <scope>NUCLEOTIDE SEQUENCE [LARGE SCALE GENOMIC DNA]</scope>
    <source>
        <strain evidence="1">Arlian Lab</strain>
        <tissue evidence="1">Whole body</tissue>
    </source>
</reference>
<sequence length="65" mass="7885">MPRHHRTLRIVAVSLTRRHLRQQLLLHRPPESRIAGQFFRTPRHVYRVDKQIKCRRQPSVERLGV</sequence>
<keyword evidence="2" id="KW-1185">Reference proteome</keyword>
<proteinExistence type="predicted"/>
<feature type="non-terminal residue" evidence="1">
    <location>
        <position position="65"/>
    </location>
</feature>
<accession>A0A1Y3BG65</accession>
<protein>
    <submittedName>
        <fullName evidence="1">Uncharacterized protein</fullName>
    </submittedName>
</protein>
<dbReference type="Proteomes" id="UP000194236">
    <property type="component" value="Unassembled WGS sequence"/>
</dbReference>
<evidence type="ECO:0000313" key="2">
    <source>
        <dbReference type="Proteomes" id="UP000194236"/>
    </source>
</evidence>
<dbReference type="AlphaFoldDB" id="A0A1Y3BG65"/>